<dbReference type="OrthoDB" id="10374814at2759"/>
<dbReference type="Proteomes" id="UP000236161">
    <property type="component" value="Unassembled WGS sequence"/>
</dbReference>
<accession>A0A2I0ACR7</accession>
<gene>
    <name evidence="3" type="ORF">AXF42_Ash010074</name>
</gene>
<reference evidence="3 4" key="1">
    <citation type="journal article" date="2017" name="Nature">
        <title>The Apostasia genome and the evolution of orchids.</title>
        <authorList>
            <person name="Zhang G.Q."/>
            <person name="Liu K.W."/>
            <person name="Li Z."/>
            <person name="Lohaus R."/>
            <person name="Hsiao Y.Y."/>
            <person name="Niu S.C."/>
            <person name="Wang J.Y."/>
            <person name="Lin Y.C."/>
            <person name="Xu Q."/>
            <person name="Chen L.J."/>
            <person name="Yoshida K."/>
            <person name="Fujiwara S."/>
            <person name="Wang Z.W."/>
            <person name="Zhang Y.Q."/>
            <person name="Mitsuda N."/>
            <person name="Wang M."/>
            <person name="Liu G.H."/>
            <person name="Pecoraro L."/>
            <person name="Huang H.X."/>
            <person name="Xiao X.J."/>
            <person name="Lin M."/>
            <person name="Wu X.Y."/>
            <person name="Wu W.L."/>
            <person name="Chen Y.Y."/>
            <person name="Chang S.B."/>
            <person name="Sakamoto S."/>
            <person name="Ohme-Takagi M."/>
            <person name="Yagi M."/>
            <person name="Zeng S.J."/>
            <person name="Shen C.Y."/>
            <person name="Yeh C.M."/>
            <person name="Luo Y.B."/>
            <person name="Tsai W.C."/>
            <person name="Van de Peer Y."/>
            <person name="Liu Z.J."/>
        </authorList>
    </citation>
    <scope>NUCLEOTIDE SEQUENCE [LARGE SCALE GENOMIC DNA]</scope>
    <source>
        <strain evidence="4">cv. Shenzhen</strain>
        <tissue evidence="3">Stem</tissue>
    </source>
</reference>
<dbReference type="PANTHER" id="PTHR34467:SF1">
    <property type="entry name" value="OS05G0542300 PROTEIN"/>
    <property type="match status" value="1"/>
</dbReference>
<dbReference type="AlphaFoldDB" id="A0A2I0ACR7"/>
<dbReference type="EMBL" id="KZ451999">
    <property type="protein sequence ID" value="PKA53344.1"/>
    <property type="molecule type" value="Genomic_DNA"/>
</dbReference>
<evidence type="ECO:0000313" key="3">
    <source>
        <dbReference type="EMBL" id="PKA53344.1"/>
    </source>
</evidence>
<evidence type="ECO:0000256" key="1">
    <source>
        <dbReference type="SAM" id="MobiDB-lite"/>
    </source>
</evidence>
<keyword evidence="2" id="KW-0732">Signal</keyword>
<evidence type="ECO:0000256" key="2">
    <source>
        <dbReference type="SAM" id="SignalP"/>
    </source>
</evidence>
<sequence length="91" mass="10125">MPRLPKILFILFIVVFTLIVPPVYVESLKKAGAAQHAYQVNSVMCMKLLFLVHSIHARKVLVATNDYDYGRANNKHDPPQKGKPGIGGKNP</sequence>
<name>A0A2I0ACR7_9ASPA</name>
<organism evidence="3 4">
    <name type="scientific">Apostasia shenzhenica</name>
    <dbReference type="NCBI Taxonomy" id="1088818"/>
    <lineage>
        <taxon>Eukaryota</taxon>
        <taxon>Viridiplantae</taxon>
        <taxon>Streptophyta</taxon>
        <taxon>Embryophyta</taxon>
        <taxon>Tracheophyta</taxon>
        <taxon>Spermatophyta</taxon>
        <taxon>Magnoliopsida</taxon>
        <taxon>Liliopsida</taxon>
        <taxon>Asparagales</taxon>
        <taxon>Orchidaceae</taxon>
        <taxon>Apostasioideae</taxon>
        <taxon>Apostasia</taxon>
    </lineage>
</organism>
<feature type="region of interest" description="Disordered" evidence="1">
    <location>
        <begin position="69"/>
        <end position="91"/>
    </location>
</feature>
<dbReference type="PANTHER" id="PTHR34467">
    <property type="entry name" value="TRANSMEMBRANE PROTEIN"/>
    <property type="match status" value="1"/>
</dbReference>
<keyword evidence="4" id="KW-1185">Reference proteome</keyword>
<feature type="chain" id="PRO_5014151274" evidence="2">
    <location>
        <begin position="26"/>
        <end position="91"/>
    </location>
</feature>
<protein>
    <submittedName>
        <fullName evidence="3">Uncharacterized protein</fullName>
    </submittedName>
</protein>
<feature type="signal peptide" evidence="2">
    <location>
        <begin position="1"/>
        <end position="25"/>
    </location>
</feature>
<proteinExistence type="predicted"/>
<evidence type="ECO:0000313" key="4">
    <source>
        <dbReference type="Proteomes" id="UP000236161"/>
    </source>
</evidence>